<feature type="transmembrane region" description="Helical" evidence="8">
    <location>
        <begin position="632"/>
        <end position="653"/>
    </location>
</feature>
<evidence type="ECO:0000256" key="4">
    <source>
        <dbReference type="ARBA" id="ARBA00022692"/>
    </source>
</evidence>
<feature type="compositionally biased region" description="Basic and acidic residues" evidence="7">
    <location>
        <begin position="697"/>
        <end position="707"/>
    </location>
</feature>
<feature type="transmembrane region" description="Helical" evidence="8">
    <location>
        <begin position="240"/>
        <end position="263"/>
    </location>
</feature>
<evidence type="ECO:0000256" key="7">
    <source>
        <dbReference type="SAM" id="MobiDB-lite"/>
    </source>
</evidence>
<feature type="transmembrane region" description="Helical" evidence="8">
    <location>
        <begin position="590"/>
        <end position="611"/>
    </location>
</feature>
<dbReference type="PROSITE" id="PS50156">
    <property type="entry name" value="SSD"/>
    <property type="match status" value="1"/>
</dbReference>
<comment type="similarity">
    <text evidence="2">Belongs to the resistance-nodulation-cell division (RND) (TC 2.A.6) family. MmpL subfamily.</text>
</comment>
<dbReference type="InterPro" id="IPR000731">
    <property type="entry name" value="SSD"/>
</dbReference>
<organism evidence="10 11">
    <name type="scientific">Solicola gregarius</name>
    <dbReference type="NCBI Taxonomy" id="2908642"/>
    <lineage>
        <taxon>Bacteria</taxon>
        <taxon>Bacillati</taxon>
        <taxon>Actinomycetota</taxon>
        <taxon>Actinomycetes</taxon>
        <taxon>Propionibacteriales</taxon>
        <taxon>Nocardioidaceae</taxon>
        <taxon>Solicola</taxon>
    </lineage>
</organism>
<dbReference type="GO" id="GO:0005886">
    <property type="term" value="C:plasma membrane"/>
    <property type="evidence" value="ECO:0007669"/>
    <property type="project" value="UniProtKB-SubCell"/>
</dbReference>
<dbReference type="Proteomes" id="UP001164390">
    <property type="component" value="Chromosome"/>
</dbReference>
<dbReference type="InterPro" id="IPR050545">
    <property type="entry name" value="Mycobact_MmpL"/>
</dbReference>
<name>A0AA46TES0_9ACTN</name>
<feature type="transmembrane region" description="Helical" evidence="8">
    <location>
        <begin position="208"/>
        <end position="228"/>
    </location>
</feature>
<feature type="transmembrane region" description="Helical" evidence="8">
    <location>
        <begin position="12"/>
        <end position="31"/>
    </location>
</feature>
<keyword evidence="3" id="KW-1003">Cell membrane</keyword>
<evidence type="ECO:0000313" key="10">
    <source>
        <dbReference type="EMBL" id="UYM03895.1"/>
    </source>
</evidence>
<keyword evidence="4 8" id="KW-0812">Transmembrane</keyword>
<feature type="transmembrane region" description="Helical" evidence="8">
    <location>
        <begin position="284"/>
        <end position="304"/>
    </location>
</feature>
<feature type="transmembrane region" description="Helical" evidence="8">
    <location>
        <begin position="184"/>
        <end position="201"/>
    </location>
</feature>
<feature type="transmembrane region" description="Helical" evidence="8">
    <location>
        <begin position="372"/>
        <end position="393"/>
    </location>
</feature>
<evidence type="ECO:0000256" key="6">
    <source>
        <dbReference type="ARBA" id="ARBA00023136"/>
    </source>
</evidence>
<dbReference type="AlphaFoldDB" id="A0AA46TES0"/>
<comment type="subcellular location">
    <subcellularLocation>
        <location evidence="1">Cell membrane</location>
        <topology evidence="1">Multi-pass membrane protein</topology>
    </subcellularLocation>
</comment>
<dbReference type="EMBL" id="CP094970">
    <property type="protein sequence ID" value="UYM03895.1"/>
    <property type="molecule type" value="Genomic_DNA"/>
</dbReference>
<evidence type="ECO:0000259" key="9">
    <source>
        <dbReference type="PROSITE" id="PS50156"/>
    </source>
</evidence>
<feature type="transmembrane region" description="Helical" evidence="8">
    <location>
        <begin position="554"/>
        <end position="575"/>
    </location>
</feature>
<evidence type="ECO:0000256" key="8">
    <source>
        <dbReference type="SAM" id="Phobius"/>
    </source>
</evidence>
<feature type="transmembrane region" description="Helical" evidence="8">
    <location>
        <begin position="530"/>
        <end position="547"/>
    </location>
</feature>
<feature type="transmembrane region" description="Helical" evidence="8">
    <location>
        <begin position="316"/>
        <end position="345"/>
    </location>
</feature>
<proteinExistence type="inferred from homology"/>
<accession>A0AA46TES0</accession>
<dbReference type="Gene3D" id="1.20.1640.10">
    <property type="entry name" value="Multidrug efflux transporter AcrB transmembrane domain"/>
    <property type="match status" value="2"/>
</dbReference>
<dbReference type="Pfam" id="PF03176">
    <property type="entry name" value="MMPL"/>
    <property type="match status" value="2"/>
</dbReference>
<gene>
    <name evidence="10" type="ORF">L0C25_15250</name>
</gene>
<dbReference type="PANTHER" id="PTHR33406">
    <property type="entry name" value="MEMBRANE PROTEIN MJ1562-RELATED"/>
    <property type="match status" value="1"/>
</dbReference>
<keyword evidence="6 8" id="KW-0472">Membrane</keyword>
<sequence>MFAWIGRRVVHHPWLTILVWIVGAVTVASLAPSLDTTQDQADFLPPAYESVKAAEIADTSFPSDSDPAAILVFKRADGGKLTAADQKQITSMVDDLDANDYGDVKQIVTGPEQVAPDGTIMLANVVPTSDSDSVIFGETMADSVRDLRADSAELLADSDLQMGVTGDAASSLDELEATGDVDQMIMLATLGLIVVLLLAIFRSPIIAILPIASIVVAMVASTGLIGWASDRFDLQVDTSIQQLLIIVLFGVGADYFLFLMFRFRERLRAGSEPKQAMIEAVARVGEAITSAAAVVIIAFMALALSTLGQLQAWGPALAIAVGVTLAAGLTLVPAVVSLLGTKVFWPSRSWQRVPKERVAGRLGALVARRPKGVAAVAGLMMAVLAMLSAGFVAEFDQSDSGPQDTESAKALDDLESGFAAGRTRPTDILVKSDDGGSLDPASVETMGQRLAEVDGVGDVSPAEISPDGSAAHLSVVLDDAPESGAARDLVRGDLRDVVHDSAPDGSEAYVGGLTSVLVDIEDAVNVDYRVVFPVAAVCILVVLALMLRSVVAPWYLMASVALGFLASLGSTVFVFQELKGESGLLFSLPLMMYLFVVAIGTDYNILMVARLREEARQGYEPRAAASLAVRHTAPTIAAAGLILAGTFGVLLLAENVTLQQMGFGISIGILIVAFVMAMFLTPALTALVGHKAWWPGHQDRGPQREPAPESTYVGAR</sequence>
<feature type="transmembrane region" description="Helical" evidence="8">
    <location>
        <begin position="665"/>
        <end position="688"/>
    </location>
</feature>
<evidence type="ECO:0000256" key="5">
    <source>
        <dbReference type="ARBA" id="ARBA00022989"/>
    </source>
</evidence>
<dbReference type="PANTHER" id="PTHR33406:SF6">
    <property type="entry name" value="MEMBRANE PROTEIN YDGH-RELATED"/>
    <property type="match status" value="1"/>
</dbReference>
<evidence type="ECO:0000313" key="11">
    <source>
        <dbReference type="Proteomes" id="UP001164390"/>
    </source>
</evidence>
<feature type="domain" description="SSD" evidence="9">
    <location>
        <begin position="206"/>
        <end position="338"/>
    </location>
</feature>
<keyword evidence="11" id="KW-1185">Reference proteome</keyword>
<evidence type="ECO:0000256" key="1">
    <source>
        <dbReference type="ARBA" id="ARBA00004651"/>
    </source>
</evidence>
<reference evidence="10" key="1">
    <citation type="submission" date="2022-01" db="EMBL/GenBank/DDBJ databases">
        <title>Nocardioidaceae gen. sp. A5X3R13.</title>
        <authorList>
            <person name="Lopez Marin M.A."/>
            <person name="Uhlik O."/>
        </authorList>
    </citation>
    <scope>NUCLEOTIDE SEQUENCE</scope>
    <source>
        <strain evidence="10">A5X3R13</strain>
    </source>
</reference>
<protein>
    <submittedName>
        <fullName evidence="10">MMPL family transporter</fullName>
    </submittedName>
</protein>
<dbReference type="RefSeq" id="WP_271632537.1">
    <property type="nucleotide sequence ID" value="NZ_CP094970.1"/>
</dbReference>
<dbReference type="InterPro" id="IPR004869">
    <property type="entry name" value="MMPL_dom"/>
</dbReference>
<dbReference type="KEGG" id="sgrg:L0C25_15250"/>
<evidence type="ECO:0000256" key="3">
    <source>
        <dbReference type="ARBA" id="ARBA00022475"/>
    </source>
</evidence>
<evidence type="ECO:0000256" key="2">
    <source>
        <dbReference type="ARBA" id="ARBA00010157"/>
    </source>
</evidence>
<dbReference type="SUPFAM" id="SSF82866">
    <property type="entry name" value="Multidrug efflux transporter AcrB transmembrane domain"/>
    <property type="match status" value="2"/>
</dbReference>
<feature type="region of interest" description="Disordered" evidence="7">
    <location>
        <begin position="697"/>
        <end position="716"/>
    </location>
</feature>
<keyword evidence="5 8" id="KW-1133">Transmembrane helix</keyword>